<evidence type="ECO:0000313" key="2">
    <source>
        <dbReference type="EMBL" id="MBI2678260.1"/>
    </source>
</evidence>
<evidence type="ECO:0000256" key="1">
    <source>
        <dbReference type="SAM" id="Phobius"/>
    </source>
</evidence>
<comment type="caution">
    <text evidence="2">The sequence shown here is derived from an EMBL/GenBank/DDBJ whole genome shotgun (WGS) entry which is preliminary data.</text>
</comment>
<keyword evidence="1" id="KW-0472">Membrane</keyword>
<feature type="transmembrane region" description="Helical" evidence="1">
    <location>
        <begin position="216"/>
        <end position="236"/>
    </location>
</feature>
<gene>
    <name evidence="2" type="ORF">HYX28_05725</name>
</gene>
<dbReference type="Proteomes" id="UP000779809">
    <property type="component" value="Unassembled WGS sequence"/>
</dbReference>
<proteinExistence type="predicted"/>
<organism evidence="2 3">
    <name type="scientific">Candidatus Korobacter versatilis</name>
    <dbReference type="NCBI Taxonomy" id="658062"/>
    <lineage>
        <taxon>Bacteria</taxon>
        <taxon>Pseudomonadati</taxon>
        <taxon>Acidobacteriota</taxon>
        <taxon>Terriglobia</taxon>
        <taxon>Terriglobales</taxon>
        <taxon>Candidatus Korobacteraceae</taxon>
        <taxon>Candidatus Korobacter</taxon>
    </lineage>
</organism>
<keyword evidence="1" id="KW-0812">Transmembrane</keyword>
<dbReference type="AlphaFoldDB" id="A0A932A7Q6"/>
<keyword evidence="1" id="KW-1133">Transmembrane helix</keyword>
<sequence length="408" mass="44107">MNQHPLIIALLVVAAVAIAGFIIAMFRGKNTFSGYEDLAPDARAIAKALKDSEVFRDGGDLVVSGNFQKLPTIVRFSYEENTPALNIHMKAPATFTLSVVPKGARATEGRVLVKTPDDMFDARFTTRSDNPTQAKMFTSGKSVMQALQKVCCSSKTFFTVTPGAVELSELTMPAPYTARHVSDHIGMMGQLARELGEMPGSETVKIRALQREGTSWILRGAVALGVIAAIVTIVAATQDYGKPAPMDIGRDAQLPAGVLPVDAQAMTKLDHWRVAQESDFSGAALTWLRDNDEKPAGRMGGDFTGFGGGTDAAYLLINEDSGKRRIVLVGHGNAYYDVGFDKLDGIAVLPHRFIDRVEWAAPLALQPDGDGLVLVLDGEDAKSAIVLFLKDRKLISAKPVNYQRMRLE</sequence>
<accession>A0A932A7Q6</accession>
<protein>
    <submittedName>
        <fullName evidence="2">Uncharacterized protein</fullName>
    </submittedName>
</protein>
<name>A0A932A7Q6_9BACT</name>
<dbReference type="EMBL" id="JACPNR010000006">
    <property type="protein sequence ID" value="MBI2678260.1"/>
    <property type="molecule type" value="Genomic_DNA"/>
</dbReference>
<evidence type="ECO:0000313" key="3">
    <source>
        <dbReference type="Proteomes" id="UP000779809"/>
    </source>
</evidence>
<feature type="transmembrane region" description="Helical" evidence="1">
    <location>
        <begin position="6"/>
        <end position="26"/>
    </location>
</feature>
<reference evidence="2" key="1">
    <citation type="submission" date="2020-07" db="EMBL/GenBank/DDBJ databases">
        <title>Huge and variable diversity of episymbiotic CPR bacteria and DPANN archaea in groundwater ecosystems.</title>
        <authorList>
            <person name="He C.Y."/>
            <person name="Keren R."/>
            <person name="Whittaker M."/>
            <person name="Farag I.F."/>
            <person name="Doudna J."/>
            <person name="Cate J.H.D."/>
            <person name="Banfield J.F."/>
        </authorList>
    </citation>
    <scope>NUCLEOTIDE SEQUENCE</scope>
    <source>
        <strain evidence="2">NC_groundwater_580_Pr5_B-0.1um_64_19</strain>
    </source>
</reference>